<dbReference type="EMBL" id="AP021858">
    <property type="protein sequence ID" value="BBO24286.1"/>
    <property type="molecule type" value="Genomic_DNA"/>
</dbReference>
<evidence type="ECO:0000313" key="2">
    <source>
        <dbReference type="Proteomes" id="UP000662873"/>
    </source>
</evidence>
<reference evidence="1" key="1">
    <citation type="journal article" name="DNA Res.">
        <title>The physiological potential of anammox bacteria as revealed by their core genome structure.</title>
        <authorList>
            <person name="Okubo T."/>
            <person name="Toyoda A."/>
            <person name="Fukuhara K."/>
            <person name="Uchiyama I."/>
            <person name="Harigaya Y."/>
            <person name="Kuroiwa M."/>
            <person name="Suzuki T."/>
            <person name="Murakami Y."/>
            <person name="Suwa Y."/>
            <person name="Takami H."/>
        </authorList>
    </citation>
    <scope>NUCLEOTIDE SEQUENCE</scope>
    <source>
        <strain evidence="1">317325-2</strain>
    </source>
</reference>
<dbReference type="Proteomes" id="UP000662873">
    <property type="component" value="Chromosome"/>
</dbReference>
<dbReference type="KEGG" id="npy:NPRO_18810"/>
<organism evidence="1 2">
    <name type="scientific">Candidatus Nitrosymbiomonas proteolyticus</name>
    <dbReference type="NCBI Taxonomy" id="2608984"/>
    <lineage>
        <taxon>Bacteria</taxon>
        <taxon>Bacillati</taxon>
        <taxon>Armatimonadota</taxon>
        <taxon>Armatimonadota incertae sedis</taxon>
        <taxon>Candidatus Nitrosymbiomonas</taxon>
    </lineage>
</organism>
<sequence length="68" mass="7630">MGIHEAKRFLNSNVRLTWTNRKGDEISESLFVYEVGFVPLYGPCLVTSKGEIRLDRIQGCELIEASAA</sequence>
<gene>
    <name evidence="1" type="ORF">NPRO_18810</name>
</gene>
<protein>
    <submittedName>
        <fullName evidence="1">Uncharacterized protein</fullName>
    </submittedName>
</protein>
<dbReference type="AlphaFoldDB" id="A0A809S5R1"/>
<accession>A0A809S5R1</accession>
<evidence type="ECO:0000313" key="1">
    <source>
        <dbReference type="EMBL" id="BBO24286.1"/>
    </source>
</evidence>
<proteinExistence type="predicted"/>
<name>A0A809S5R1_9BACT</name>